<dbReference type="InterPro" id="IPR031732">
    <property type="entry name" value="DUF4729"/>
</dbReference>
<feature type="domain" description="DUF4729" evidence="3">
    <location>
        <begin position="588"/>
        <end position="767"/>
    </location>
</feature>
<feature type="region of interest" description="Disordered" evidence="2">
    <location>
        <begin position="293"/>
        <end position="574"/>
    </location>
</feature>
<dbReference type="Proteomes" id="UP000001819">
    <property type="component" value="Chromosome X"/>
</dbReference>
<feature type="compositionally biased region" description="Basic and acidic residues" evidence="2">
    <location>
        <begin position="516"/>
        <end position="529"/>
    </location>
</feature>
<feature type="compositionally biased region" description="Basic and acidic residues" evidence="2">
    <location>
        <begin position="345"/>
        <end position="358"/>
    </location>
</feature>
<feature type="compositionally biased region" description="Basic and acidic residues" evidence="2">
    <location>
        <begin position="296"/>
        <end position="317"/>
    </location>
</feature>
<reference evidence="5" key="1">
    <citation type="submission" date="2025-08" db="UniProtKB">
        <authorList>
            <consortium name="RefSeq"/>
        </authorList>
    </citation>
    <scope>IDENTIFICATION</scope>
    <source>
        <strain evidence="5">MV-25-SWS-2005</strain>
        <tissue evidence="5">Whole body</tissue>
    </source>
</reference>
<sequence length="780" mass="90348">MFSCSICDHRKSALSTEPEYEFRRRKRNSEEMELYGVSNYCSECQLVTFFVNLVNFEGPLRGSLMWKILWAAAENVGKMPLQKSQDAGVQTRALEIDNPFVIVMAPPASREMIGHQEKEAEESSVGFSETDTHFDKVIQNILNSSSDTDSVSSHKVEELTVLYRRQPGTKPDYHSSTCRSVGVDHASARRIPPALPHLQCEMKQKKKRLDELVTIGRRLEDKTTKLRMEMAALEKQKHQEEISEWQREADSALACESSWWGRENLNTVFGKWSPERRDKNMEDQANFLLQALEEQSGVKDRESDTDHRSLKDGKTETKVQGTHKYRSAENDPRSRKDQGGVGDSHSLKDHDGVREYRSKKYRKEKRALMDRKEADNDDNWSMQSQYIASMQAEKDQSESRDNRSHGDQSETKDHRSHRDQSETRDHRSHRDQSETKDHRSHRDQSETRDNRSHGDQSETKDHRSHRDQSETKDHRSHRDQSETKDNRSHRGQSETRDHRSHRDQSETKDHRSHRDQKHERALKDNKETDNGDDTSMQNLYIRSPPAEKVHKAARPDTNSFKANEHPINPFASPREKPQTLQICKEPINCPISVECQERCVISDFSTHVLYDHQNVMLERIDLGQTKTFHLDPRLAKKNRPTCHMVYFVRDMIIDPPRGKMRDVLPVLIMTARMHSCDVSTSKSPTSDACPEDDTLQFLLIWLCTFKPTNVRVVGTLSVEATCAYVADSLMVRTARAYDIRAPQDMRTIYRSPSTLIMPYDLVRRITQRGNRSLTVKVKIE</sequence>
<evidence type="ECO:0000259" key="3">
    <source>
        <dbReference type="Pfam" id="PF15866"/>
    </source>
</evidence>
<feature type="compositionally biased region" description="Basic and acidic residues" evidence="2">
    <location>
        <begin position="392"/>
        <end position="509"/>
    </location>
</feature>
<dbReference type="Pfam" id="PF15866">
    <property type="entry name" value="DUF4729"/>
    <property type="match status" value="1"/>
</dbReference>
<proteinExistence type="predicted"/>
<feature type="coiled-coil region" evidence="1">
    <location>
        <begin position="216"/>
        <end position="248"/>
    </location>
</feature>
<evidence type="ECO:0000256" key="2">
    <source>
        <dbReference type="SAM" id="MobiDB-lite"/>
    </source>
</evidence>
<name>A0A6I8VLK4_DROPS</name>
<keyword evidence="1" id="KW-0175">Coiled coil</keyword>
<gene>
    <name evidence="5" type="primary">LOC4813924</name>
</gene>
<dbReference type="KEGG" id="dpo:4813924"/>
<feature type="compositionally biased region" description="Polar residues" evidence="2">
    <location>
        <begin position="379"/>
        <end position="388"/>
    </location>
</feature>
<evidence type="ECO:0000313" key="5">
    <source>
        <dbReference type="RefSeq" id="XP_015043470.2"/>
    </source>
</evidence>
<accession>A0A6I8VLK4</accession>
<evidence type="ECO:0000256" key="1">
    <source>
        <dbReference type="SAM" id="Coils"/>
    </source>
</evidence>
<dbReference type="InParanoid" id="A0A6I8VLK4"/>
<organism evidence="4 5">
    <name type="scientific">Drosophila pseudoobscura pseudoobscura</name>
    <name type="common">Fruit fly</name>
    <dbReference type="NCBI Taxonomy" id="46245"/>
    <lineage>
        <taxon>Eukaryota</taxon>
        <taxon>Metazoa</taxon>
        <taxon>Ecdysozoa</taxon>
        <taxon>Arthropoda</taxon>
        <taxon>Hexapoda</taxon>
        <taxon>Insecta</taxon>
        <taxon>Pterygota</taxon>
        <taxon>Neoptera</taxon>
        <taxon>Endopterygota</taxon>
        <taxon>Diptera</taxon>
        <taxon>Brachycera</taxon>
        <taxon>Muscomorpha</taxon>
        <taxon>Ephydroidea</taxon>
        <taxon>Drosophilidae</taxon>
        <taxon>Drosophila</taxon>
        <taxon>Sophophora</taxon>
    </lineage>
</organism>
<dbReference type="RefSeq" id="XP_015043470.2">
    <property type="nucleotide sequence ID" value="XM_015187984.2"/>
</dbReference>
<keyword evidence="4" id="KW-1185">Reference proteome</keyword>
<feature type="compositionally biased region" description="Basic and acidic residues" evidence="2">
    <location>
        <begin position="545"/>
        <end position="554"/>
    </location>
</feature>
<dbReference type="AlphaFoldDB" id="A0A6I8VLK4"/>
<protein>
    <recommendedName>
        <fullName evidence="3">DUF4729 domain-containing protein</fullName>
    </recommendedName>
</protein>
<evidence type="ECO:0000313" key="4">
    <source>
        <dbReference type="Proteomes" id="UP000001819"/>
    </source>
</evidence>
<feature type="compositionally biased region" description="Basic and acidic residues" evidence="2">
    <location>
        <begin position="326"/>
        <end position="338"/>
    </location>
</feature>